<dbReference type="PANTHER" id="PTHR30221">
    <property type="entry name" value="SMALL-CONDUCTANCE MECHANOSENSITIVE CHANNEL"/>
    <property type="match status" value="1"/>
</dbReference>
<feature type="transmembrane region" description="Helical" evidence="5">
    <location>
        <begin position="75"/>
        <end position="108"/>
    </location>
</feature>
<gene>
    <name evidence="7" type="ORF">CRYO30217_00250</name>
</gene>
<keyword evidence="2 5" id="KW-0812">Transmembrane</keyword>
<sequence>MSLTILELKLLITAIVVVAYVVSRMVMIQLLRKIKRKFNYAQGRYKSQKKIFLMILAIVMVVALLLIWGVDKSQLFVFISSVLTIFGIAFIAKWSILSNITASFILFFNHPIKIGDRICVLDKDFDLDGTITDIGIFYLYIRLENKEIISIPTNIFLDKMIKTFEN</sequence>
<reference evidence="7" key="1">
    <citation type="submission" date="2021-04" db="EMBL/GenBank/DDBJ databases">
        <authorList>
            <person name="Rodrigo-Torres L."/>
            <person name="Arahal R. D."/>
            <person name="Lucena T."/>
        </authorList>
    </citation>
    <scope>NUCLEOTIDE SEQUENCE</scope>
    <source>
        <strain evidence="7">AS29M-1</strain>
    </source>
</reference>
<proteinExistence type="predicted"/>
<organism evidence="7 8">
    <name type="scientific">Parvicella tangerina</name>
    <dbReference type="NCBI Taxonomy" id="2829795"/>
    <lineage>
        <taxon>Bacteria</taxon>
        <taxon>Pseudomonadati</taxon>
        <taxon>Bacteroidota</taxon>
        <taxon>Flavobacteriia</taxon>
        <taxon>Flavobacteriales</taxon>
        <taxon>Parvicellaceae</taxon>
        <taxon>Parvicella</taxon>
    </lineage>
</organism>
<evidence type="ECO:0000256" key="1">
    <source>
        <dbReference type="ARBA" id="ARBA00004370"/>
    </source>
</evidence>
<dbReference type="InterPro" id="IPR045275">
    <property type="entry name" value="MscS_archaea/bacteria_type"/>
</dbReference>
<dbReference type="Gene3D" id="2.30.30.60">
    <property type="match status" value="1"/>
</dbReference>
<evidence type="ECO:0000256" key="4">
    <source>
        <dbReference type="ARBA" id="ARBA00023136"/>
    </source>
</evidence>
<dbReference type="GO" id="GO:0016020">
    <property type="term" value="C:membrane"/>
    <property type="evidence" value="ECO:0007669"/>
    <property type="project" value="UniProtKB-SubCell"/>
</dbReference>
<dbReference type="Proteomes" id="UP000683507">
    <property type="component" value="Chromosome"/>
</dbReference>
<dbReference type="EMBL" id="OU015584">
    <property type="protein sequence ID" value="CAG5076941.1"/>
    <property type="molecule type" value="Genomic_DNA"/>
</dbReference>
<name>A0A916JJ74_9FLAO</name>
<feature type="transmembrane region" description="Helical" evidence="5">
    <location>
        <begin position="12"/>
        <end position="31"/>
    </location>
</feature>
<keyword evidence="3 5" id="KW-1133">Transmembrane helix</keyword>
<dbReference type="GO" id="GO:0008381">
    <property type="term" value="F:mechanosensitive monoatomic ion channel activity"/>
    <property type="evidence" value="ECO:0007669"/>
    <property type="project" value="InterPro"/>
</dbReference>
<dbReference type="InterPro" id="IPR023408">
    <property type="entry name" value="MscS_beta-dom_sf"/>
</dbReference>
<evidence type="ECO:0000313" key="7">
    <source>
        <dbReference type="EMBL" id="CAG5076941.1"/>
    </source>
</evidence>
<keyword evidence="4 5" id="KW-0472">Membrane</keyword>
<protein>
    <recommendedName>
        <fullName evidence="6">Mechanosensitive ion channel MscS domain-containing protein</fullName>
    </recommendedName>
</protein>
<evidence type="ECO:0000313" key="8">
    <source>
        <dbReference type="Proteomes" id="UP000683507"/>
    </source>
</evidence>
<dbReference type="SUPFAM" id="SSF50182">
    <property type="entry name" value="Sm-like ribonucleoproteins"/>
    <property type="match status" value="1"/>
</dbReference>
<evidence type="ECO:0000256" key="5">
    <source>
        <dbReference type="SAM" id="Phobius"/>
    </source>
</evidence>
<dbReference type="PANTHER" id="PTHR30221:SF8">
    <property type="entry name" value="SMALL-CONDUCTANCE MECHANOSENSITIVE CHANNEL"/>
    <property type="match status" value="1"/>
</dbReference>
<evidence type="ECO:0000256" key="3">
    <source>
        <dbReference type="ARBA" id="ARBA00022989"/>
    </source>
</evidence>
<dbReference type="KEGG" id="ptan:CRYO30217_00250"/>
<feature type="domain" description="Mechanosensitive ion channel MscS" evidence="6">
    <location>
        <begin position="96"/>
        <end position="161"/>
    </location>
</feature>
<dbReference type="InterPro" id="IPR010920">
    <property type="entry name" value="LSM_dom_sf"/>
</dbReference>
<comment type="subcellular location">
    <subcellularLocation>
        <location evidence="1">Membrane</location>
    </subcellularLocation>
</comment>
<accession>A0A916JJ74</accession>
<keyword evidence="8" id="KW-1185">Reference proteome</keyword>
<dbReference type="AlphaFoldDB" id="A0A916JJ74"/>
<evidence type="ECO:0000259" key="6">
    <source>
        <dbReference type="Pfam" id="PF00924"/>
    </source>
</evidence>
<feature type="transmembrane region" description="Helical" evidence="5">
    <location>
        <begin position="51"/>
        <end position="69"/>
    </location>
</feature>
<dbReference type="RefSeq" id="WP_258540491.1">
    <property type="nucleotide sequence ID" value="NZ_OU015584.1"/>
</dbReference>
<dbReference type="Pfam" id="PF00924">
    <property type="entry name" value="MS_channel_2nd"/>
    <property type="match status" value="1"/>
</dbReference>
<dbReference type="InterPro" id="IPR006685">
    <property type="entry name" value="MscS_channel_2nd"/>
</dbReference>
<evidence type="ECO:0000256" key="2">
    <source>
        <dbReference type="ARBA" id="ARBA00022692"/>
    </source>
</evidence>